<feature type="region of interest" description="Disordered" evidence="5">
    <location>
        <begin position="1"/>
        <end position="80"/>
    </location>
</feature>
<feature type="coiled-coil region" evidence="4">
    <location>
        <begin position="334"/>
        <end position="368"/>
    </location>
</feature>
<protein>
    <recommendedName>
        <fullName evidence="6">RING-type domain-containing protein</fullName>
    </recommendedName>
</protein>
<dbReference type="GO" id="GO:0061630">
    <property type="term" value="F:ubiquitin protein ligase activity"/>
    <property type="evidence" value="ECO:0007669"/>
    <property type="project" value="TreeGrafter"/>
</dbReference>
<evidence type="ECO:0000313" key="7">
    <source>
        <dbReference type="EMBL" id="CAL1539656.1"/>
    </source>
</evidence>
<feature type="compositionally biased region" description="Basic and acidic residues" evidence="5">
    <location>
        <begin position="35"/>
        <end position="47"/>
    </location>
</feature>
<feature type="region of interest" description="Disordered" evidence="5">
    <location>
        <begin position="272"/>
        <end position="291"/>
    </location>
</feature>
<gene>
    <name evidence="7" type="ORF">GSLYS_00013389001</name>
</gene>
<keyword evidence="2" id="KW-0862">Zinc</keyword>
<dbReference type="PANTHER" id="PTHR45877">
    <property type="entry name" value="E3 UBIQUITIN-PROTEIN LIGASE SIAH2"/>
    <property type="match status" value="1"/>
</dbReference>
<dbReference type="EMBL" id="CAXITT010000349">
    <property type="protein sequence ID" value="CAL1539656.1"/>
    <property type="molecule type" value="Genomic_DNA"/>
</dbReference>
<dbReference type="SMART" id="SM00184">
    <property type="entry name" value="RING"/>
    <property type="match status" value="1"/>
</dbReference>
<dbReference type="GO" id="GO:0031624">
    <property type="term" value="F:ubiquitin conjugating enzyme binding"/>
    <property type="evidence" value="ECO:0007669"/>
    <property type="project" value="TreeGrafter"/>
</dbReference>
<dbReference type="InterPro" id="IPR001841">
    <property type="entry name" value="Znf_RING"/>
</dbReference>
<name>A0AAV2I2L9_LYMST</name>
<proteinExistence type="predicted"/>
<organism evidence="7 8">
    <name type="scientific">Lymnaea stagnalis</name>
    <name type="common">Great pond snail</name>
    <name type="synonym">Helix stagnalis</name>
    <dbReference type="NCBI Taxonomy" id="6523"/>
    <lineage>
        <taxon>Eukaryota</taxon>
        <taxon>Metazoa</taxon>
        <taxon>Spiralia</taxon>
        <taxon>Lophotrochozoa</taxon>
        <taxon>Mollusca</taxon>
        <taxon>Gastropoda</taxon>
        <taxon>Heterobranchia</taxon>
        <taxon>Euthyneura</taxon>
        <taxon>Panpulmonata</taxon>
        <taxon>Hygrophila</taxon>
        <taxon>Lymnaeoidea</taxon>
        <taxon>Lymnaeidae</taxon>
        <taxon>Lymnaea</taxon>
    </lineage>
</organism>
<keyword evidence="1 3" id="KW-0863">Zinc-finger</keyword>
<evidence type="ECO:0000256" key="4">
    <source>
        <dbReference type="SAM" id="Coils"/>
    </source>
</evidence>
<feature type="compositionally biased region" description="Polar residues" evidence="5">
    <location>
        <begin position="1"/>
        <end position="11"/>
    </location>
</feature>
<keyword evidence="1 3" id="KW-0479">Metal-binding</keyword>
<keyword evidence="4" id="KW-0175">Coiled coil</keyword>
<dbReference type="PROSITE" id="PS50089">
    <property type="entry name" value="ZF_RING_2"/>
    <property type="match status" value="1"/>
</dbReference>
<evidence type="ECO:0000313" key="8">
    <source>
        <dbReference type="Proteomes" id="UP001497497"/>
    </source>
</evidence>
<dbReference type="SUPFAM" id="SSF57850">
    <property type="entry name" value="RING/U-box"/>
    <property type="match status" value="1"/>
</dbReference>
<dbReference type="Gene3D" id="3.30.40.10">
    <property type="entry name" value="Zinc/RING finger domain, C3HC4 (zinc finger)"/>
    <property type="match status" value="1"/>
</dbReference>
<accession>A0AAV2I2L9</accession>
<dbReference type="GO" id="GO:0005737">
    <property type="term" value="C:cytoplasm"/>
    <property type="evidence" value="ECO:0007669"/>
    <property type="project" value="TreeGrafter"/>
</dbReference>
<keyword evidence="8" id="KW-1185">Reference proteome</keyword>
<feature type="compositionally biased region" description="Polar residues" evidence="5">
    <location>
        <begin position="57"/>
        <end position="73"/>
    </location>
</feature>
<evidence type="ECO:0000256" key="5">
    <source>
        <dbReference type="SAM" id="MobiDB-lite"/>
    </source>
</evidence>
<evidence type="ECO:0000256" key="2">
    <source>
        <dbReference type="ARBA" id="ARBA00022833"/>
    </source>
</evidence>
<reference evidence="7 8" key="1">
    <citation type="submission" date="2024-04" db="EMBL/GenBank/DDBJ databases">
        <authorList>
            <consortium name="Genoscope - CEA"/>
            <person name="William W."/>
        </authorList>
    </citation>
    <scope>NUCLEOTIDE SEQUENCE [LARGE SCALE GENOMIC DNA]</scope>
</reference>
<feature type="domain" description="RING-type" evidence="6">
    <location>
        <begin position="207"/>
        <end position="246"/>
    </location>
</feature>
<evidence type="ECO:0000256" key="1">
    <source>
        <dbReference type="ARBA" id="ARBA00022771"/>
    </source>
</evidence>
<dbReference type="GO" id="GO:0008270">
    <property type="term" value="F:zinc ion binding"/>
    <property type="evidence" value="ECO:0007669"/>
    <property type="project" value="UniProtKB-KW"/>
</dbReference>
<evidence type="ECO:0000256" key="3">
    <source>
        <dbReference type="PROSITE-ProRule" id="PRU00175"/>
    </source>
</evidence>
<comment type="caution">
    <text evidence="7">The sequence shown here is derived from an EMBL/GenBank/DDBJ whole genome shotgun (WGS) entry which is preliminary data.</text>
</comment>
<feature type="compositionally biased region" description="Basic and acidic residues" evidence="5">
    <location>
        <begin position="15"/>
        <end position="28"/>
    </location>
</feature>
<dbReference type="CDD" id="cd16449">
    <property type="entry name" value="RING-HC"/>
    <property type="match status" value="1"/>
</dbReference>
<sequence>MPVGNFNTSAMKSKKKEDTFQKVLEIKQRQQNWLRQRDQSQKDDSKPKSQQPVSSKTTHSNIKPSEIQASKTKASGPVDLKSKANVRDKFNHWINVRNNFVKDEESDLNDNNSICSGAESELERLVSPELDPFRLPTEEQDFTLLADQIAKRVKDDLGFSHLTKDLSESVSSGASTSIPLNESRRESLRCLTFTQDSPTFGLTSHSCSVCKNLMLSSKNIPMMVIPCGHTLCKACSQGRQTCTSCDCPVVSLTVNIMLQQVIQEYHAKTHLSTSNGYPTQTNSMDGTKSYSSSKYVDDNKPYHMQLSNLQTRHDILSTEHTSLLTKQRQVLHRLRQECTQVQNIKRQEDELEKTVAELQDRLKSLKSHRYQYDSKVLEL</sequence>
<dbReference type="Proteomes" id="UP001497497">
    <property type="component" value="Unassembled WGS sequence"/>
</dbReference>
<evidence type="ECO:0000259" key="6">
    <source>
        <dbReference type="PROSITE" id="PS50089"/>
    </source>
</evidence>
<dbReference type="AlphaFoldDB" id="A0AAV2I2L9"/>
<dbReference type="GO" id="GO:0043161">
    <property type="term" value="P:proteasome-mediated ubiquitin-dependent protein catabolic process"/>
    <property type="evidence" value="ECO:0007669"/>
    <property type="project" value="TreeGrafter"/>
</dbReference>
<feature type="non-terminal residue" evidence="7">
    <location>
        <position position="379"/>
    </location>
</feature>
<dbReference type="InterPro" id="IPR004162">
    <property type="entry name" value="SINA-like_animal"/>
</dbReference>
<dbReference type="InterPro" id="IPR013083">
    <property type="entry name" value="Znf_RING/FYVE/PHD"/>
</dbReference>
<dbReference type="PANTHER" id="PTHR45877:SF2">
    <property type="entry name" value="E3 UBIQUITIN-PROTEIN LIGASE SINA-RELATED"/>
    <property type="match status" value="1"/>
</dbReference>